<dbReference type="Proteomes" id="UP000326779">
    <property type="component" value="Chromosome"/>
</dbReference>
<protein>
    <submittedName>
        <fullName evidence="4">GNAT family N-acetyltransferase</fullName>
    </submittedName>
</protein>
<gene>
    <name evidence="4" type="ORF">D1010_07770</name>
</gene>
<dbReference type="Gene3D" id="3.40.630.30">
    <property type="match status" value="1"/>
</dbReference>
<proteinExistence type="predicted"/>
<dbReference type="GO" id="GO:0016747">
    <property type="term" value="F:acyltransferase activity, transferring groups other than amino-acyl groups"/>
    <property type="evidence" value="ECO:0007669"/>
    <property type="project" value="InterPro"/>
</dbReference>
<feature type="domain" description="N-acetyltransferase" evidence="3">
    <location>
        <begin position="3"/>
        <end position="169"/>
    </location>
</feature>
<accession>A0A5P8M4V2</accession>
<dbReference type="PROSITE" id="PS51186">
    <property type="entry name" value="GNAT"/>
    <property type="match status" value="1"/>
</dbReference>
<dbReference type="SUPFAM" id="SSF55729">
    <property type="entry name" value="Acyl-CoA N-acyltransferases (Nat)"/>
    <property type="match status" value="1"/>
</dbReference>
<evidence type="ECO:0000313" key="5">
    <source>
        <dbReference type="Proteomes" id="UP000326779"/>
    </source>
</evidence>
<dbReference type="Pfam" id="PF00583">
    <property type="entry name" value="Acetyltransf_1"/>
    <property type="match status" value="1"/>
</dbReference>
<dbReference type="CDD" id="cd04301">
    <property type="entry name" value="NAT_SF"/>
    <property type="match status" value="1"/>
</dbReference>
<keyword evidence="1 4" id="KW-0808">Transferase</keyword>
<name>A0A5P8M4V2_9LACO</name>
<sequence>MDVTIRNAVPADEAAVIRMWAAARARLAAEKIPQWQDAYPGAADFQTDLITGAGQVAVLATGEVVGYAALMPSPEPTYARIAGQWLTAGAYITIHRFVVSNQHLHHGIGQQFMTGVLAHIQTAGTPAVRVDTHAKNTPMHHLLGHFAFQHTGTIWMADGSPRDAYELVF</sequence>
<evidence type="ECO:0000256" key="1">
    <source>
        <dbReference type="ARBA" id="ARBA00022679"/>
    </source>
</evidence>
<reference evidence="4 5" key="1">
    <citation type="submission" date="2019-10" db="EMBL/GenBank/DDBJ databases">
        <title>The completed genome of Lactobacillus harbinensis M1.</title>
        <authorList>
            <person name="Zheng Y."/>
        </authorList>
    </citation>
    <scope>NUCLEOTIDE SEQUENCE [LARGE SCALE GENOMIC DNA]</scope>
    <source>
        <strain evidence="4 5">M1</strain>
    </source>
</reference>
<dbReference type="InterPro" id="IPR016181">
    <property type="entry name" value="Acyl_CoA_acyltransferase"/>
</dbReference>
<evidence type="ECO:0000313" key="4">
    <source>
        <dbReference type="EMBL" id="QFR23304.1"/>
    </source>
</evidence>
<evidence type="ECO:0000256" key="2">
    <source>
        <dbReference type="ARBA" id="ARBA00023315"/>
    </source>
</evidence>
<dbReference type="InterPro" id="IPR000182">
    <property type="entry name" value="GNAT_dom"/>
</dbReference>
<dbReference type="RefSeq" id="WP_152260668.1">
    <property type="nucleotide sequence ID" value="NZ_CP045143.1"/>
</dbReference>
<dbReference type="InterPro" id="IPR050832">
    <property type="entry name" value="Bact_Acetyltransf"/>
</dbReference>
<dbReference type="AlphaFoldDB" id="A0A5P8M4V2"/>
<dbReference type="PANTHER" id="PTHR43877">
    <property type="entry name" value="AMINOALKYLPHOSPHONATE N-ACETYLTRANSFERASE-RELATED-RELATED"/>
    <property type="match status" value="1"/>
</dbReference>
<dbReference type="KEGG" id="lhb:D1010_07770"/>
<organism evidence="4 5">
    <name type="scientific">Schleiferilactobacillus harbinensis</name>
    <dbReference type="NCBI Taxonomy" id="304207"/>
    <lineage>
        <taxon>Bacteria</taxon>
        <taxon>Bacillati</taxon>
        <taxon>Bacillota</taxon>
        <taxon>Bacilli</taxon>
        <taxon>Lactobacillales</taxon>
        <taxon>Lactobacillaceae</taxon>
        <taxon>Schleiferilactobacillus</taxon>
    </lineage>
</organism>
<keyword evidence="2" id="KW-0012">Acyltransferase</keyword>
<evidence type="ECO:0000259" key="3">
    <source>
        <dbReference type="PROSITE" id="PS51186"/>
    </source>
</evidence>
<dbReference type="EMBL" id="CP045143">
    <property type="protein sequence ID" value="QFR23304.1"/>
    <property type="molecule type" value="Genomic_DNA"/>
</dbReference>